<dbReference type="RefSeq" id="WP_230989945.1">
    <property type="nucleotide sequence ID" value="NZ_CP021354.1"/>
</dbReference>
<dbReference type="EMBL" id="CP021354">
    <property type="protein sequence ID" value="AWK74229.1"/>
    <property type="molecule type" value="Genomic_DNA"/>
</dbReference>
<sequence>MNILAGTARVVTGAGEAAVATVGAVGGATVGSVVGSLRGTAEGAIGGARYGSHSTPAALLTLGAVGTVGLVEWPLVLAAGGTALVLRQLTPARPKDAGTPAAVSTPTKPTAVPTTRSRAKQTTSGKASGSTLSTVSAQPEP</sequence>
<protein>
    <recommendedName>
        <fullName evidence="4">Transmembrane protein</fullName>
    </recommendedName>
</protein>
<reference evidence="2 3" key="1">
    <citation type="submission" date="2017-05" db="EMBL/GenBank/DDBJ databases">
        <title>Isolation of Rhodococcus sp. S2-17 biodegrading of BP-3.</title>
        <authorList>
            <person name="Lee Y."/>
            <person name="Kim K.H."/>
            <person name="Chun B.H."/>
            <person name="Jung H.S."/>
            <person name="Jeon C.O."/>
        </authorList>
    </citation>
    <scope>NUCLEOTIDE SEQUENCE [LARGE SCALE GENOMIC DNA]</scope>
    <source>
        <strain evidence="2 3">S2-17</strain>
    </source>
</reference>
<name>A0A2S2C043_9NOCA</name>
<dbReference type="AlphaFoldDB" id="A0A2S2C043"/>
<evidence type="ECO:0000313" key="3">
    <source>
        <dbReference type="Proteomes" id="UP000245711"/>
    </source>
</evidence>
<organism evidence="2 3">
    <name type="scientific">Rhodococcus oxybenzonivorans</name>
    <dbReference type="NCBI Taxonomy" id="1990687"/>
    <lineage>
        <taxon>Bacteria</taxon>
        <taxon>Bacillati</taxon>
        <taxon>Actinomycetota</taxon>
        <taxon>Actinomycetes</taxon>
        <taxon>Mycobacteriales</taxon>
        <taxon>Nocardiaceae</taxon>
        <taxon>Rhodococcus</taxon>
    </lineage>
</organism>
<evidence type="ECO:0008006" key="4">
    <source>
        <dbReference type="Google" id="ProtNLM"/>
    </source>
</evidence>
<feature type="compositionally biased region" description="Polar residues" evidence="1">
    <location>
        <begin position="102"/>
        <end position="141"/>
    </location>
</feature>
<evidence type="ECO:0000313" key="2">
    <source>
        <dbReference type="EMBL" id="AWK74229.1"/>
    </source>
</evidence>
<proteinExistence type="predicted"/>
<dbReference type="Proteomes" id="UP000245711">
    <property type="component" value="Chromosome"/>
</dbReference>
<dbReference type="KEGG" id="roz:CBI38_24425"/>
<gene>
    <name evidence="2" type="ORF">CBI38_24425</name>
</gene>
<keyword evidence="3" id="KW-1185">Reference proteome</keyword>
<feature type="region of interest" description="Disordered" evidence="1">
    <location>
        <begin position="91"/>
        <end position="141"/>
    </location>
</feature>
<accession>A0A2S2C043</accession>
<evidence type="ECO:0000256" key="1">
    <source>
        <dbReference type="SAM" id="MobiDB-lite"/>
    </source>
</evidence>